<proteinExistence type="predicted"/>
<dbReference type="SUPFAM" id="SSF46894">
    <property type="entry name" value="C-terminal effector domain of the bipartite response regulators"/>
    <property type="match status" value="1"/>
</dbReference>
<dbReference type="SMART" id="SM00421">
    <property type="entry name" value="HTH_LUXR"/>
    <property type="match status" value="1"/>
</dbReference>
<dbReference type="PROSITE" id="PS50043">
    <property type="entry name" value="HTH_LUXR_2"/>
    <property type="match status" value="1"/>
</dbReference>
<organism evidence="2 3">
    <name type="scientific">Streptomyces lividans 1326</name>
    <dbReference type="NCBI Taxonomy" id="1200984"/>
    <lineage>
        <taxon>Bacteria</taxon>
        <taxon>Bacillati</taxon>
        <taxon>Actinomycetota</taxon>
        <taxon>Actinomycetes</taxon>
        <taxon>Kitasatosporales</taxon>
        <taxon>Streptomycetaceae</taxon>
        <taxon>Streptomyces</taxon>
    </lineage>
</organism>
<dbReference type="PANTHER" id="PTHR34293">
    <property type="entry name" value="HTH-TYPE TRANSCRIPTIONAL REGULATOR TRMBL2"/>
    <property type="match status" value="1"/>
</dbReference>
<gene>
    <name evidence="2" type="ORF">SLI_3035</name>
</gene>
<dbReference type="EMBL" id="CM001889">
    <property type="protein sequence ID" value="EOY47748.1"/>
    <property type="molecule type" value="Genomic_DNA"/>
</dbReference>
<dbReference type="PANTHER" id="PTHR34293:SF1">
    <property type="entry name" value="HTH-TYPE TRANSCRIPTIONAL REGULATOR TRMBL2"/>
    <property type="match status" value="1"/>
</dbReference>
<dbReference type="GO" id="GO:0003677">
    <property type="term" value="F:DNA binding"/>
    <property type="evidence" value="ECO:0007669"/>
    <property type="project" value="InterPro"/>
</dbReference>
<protein>
    <submittedName>
        <fullName evidence="2">LuxR-family transcriptional regulator</fullName>
    </submittedName>
</protein>
<accession>A0A7U9HBG9</accession>
<sequence>MIMHCRNLKDVQMCVKLDIPNNIQVLEICQKGLHFYARILKGRSINQEIPECLTSLGLLRRAPDGGVVAIPPGLAAGGIVRPLEAAIGRQQHALDAVHASIHRAEQVYRDSYREDGVQAARVISGADVISTTLASAVDSCQEELLTAQPGGGRPQELLAKALASDLPALRRGVRQRTIYQHTIRTHNPTLFYVEQISAAGAEVRTLDEVFDRIIVCDQRIAFVPDPGERRSQTALAIEHPGLIRYLVGMFEHAWERATPLRYSPGAHRPPLLADETRRSVLQLMVNGYTDEAIAGRLGMSVRTVATHVRKASEAFGSRSRAQLAFLIAKTGVLDEGPVRADDDPSALAAD</sequence>
<dbReference type="InterPro" id="IPR000792">
    <property type="entry name" value="Tscrpt_reg_LuxR_C"/>
</dbReference>
<dbReference type="InterPro" id="IPR036388">
    <property type="entry name" value="WH-like_DNA-bd_sf"/>
</dbReference>
<evidence type="ECO:0000313" key="3">
    <source>
        <dbReference type="Proteomes" id="UP000014062"/>
    </source>
</evidence>
<dbReference type="CDD" id="cd06170">
    <property type="entry name" value="LuxR_C_like"/>
    <property type="match status" value="1"/>
</dbReference>
<feature type="domain" description="HTH luxR-type" evidence="1">
    <location>
        <begin position="266"/>
        <end position="331"/>
    </location>
</feature>
<dbReference type="Gene3D" id="1.10.10.10">
    <property type="entry name" value="Winged helix-like DNA-binding domain superfamily/Winged helix DNA-binding domain"/>
    <property type="match status" value="1"/>
</dbReference>
<dbReference type="Proteomes" id="UP000014062">
    <property type="component" value="Chromosome"/>
</dbReference>
<dbReference type="Pfam" id="PF00196">
    <property type="entry name" value="GerE"/>
    <property type="match status" value="1"/>
</dbReference>
<dbReference type="InterPro" id="IPR051797">
    <property type="entry name" value="TrmB-like"/>
</dbReference>
<name>A0A7U9HBG9_STRLI</name>
<dbReference type="InterPro" id="IPR016032">
    <property type="entry name" value="Sig_transdc_resp-reg_C-effctor"/>
</dbReference>
<dbReference type="AlphaFoldDB" id="A0A7U9HBG9"/>
<dbReference type="GO" id="GO:0006355">
    <property type="term" value="P:regulation of DNA-templated transcription"/>
    <property type="evidence" value="ECO:0007669"/>
    <property type="project" value="InterPro"/>
</dbReference>
<evidence type="ECO:0000259" key="1">
    <source>
        <dbReference type="PROSITE" id="PS50043"/>
    </source>
</evidence>
<reference evidence="3" key="1">
    <citation type="journal article" date="2013" name="Genome Biol. Evol.">
        <title>The genome sequence of Streptomyces lividans 66 reveals a novel tRNA-dependent peptide biosynthetic system within a metal-related genomic island.</title>
        <authorList>
            <person name="Cruz-Morales P."/>
            <person name="Vijgenboom E."/>
            <person name="Iruegas-Bocardo F."/>
            <person name="Girard G."/>
            <person name="Yanez-Guerra L.A."/>
            <person name="Ramos-Aboites H.E."/>
            <person name="Pernodet J.L."/>
            <person name="Anne J."/>
            <person name="van Wezel G.P."/>
            <person name="Barona-Gomez F."/>
        </authorList>
    </citation>
    <scope>NUCLEOTIDE SEQUENCE [LARGE SCALE GENOMIC DNA]</scope>
    <source>
        <strain evidence="3">1326</strain>
    </source>
</reference>
<evidence type="ECO:0000313" key="2">
    <source>
        <dbReference type="EMBL" id="EOY47748.1"/>
    </source>
</evidence>